<dbReference type="RefSeq" id="WP_084664982.1">
    <property type="nucleotide sequence ID" value="NZ_LT838272.1"/>
</dbReference>
<dbReference type="OrthoDB" id="2560085at2"/>
<dbReference type="AlphaFoldDB" id="A0A1W1VRE5"/>
<dbReference type="STRING" id="698762.SAMN00808754_1357"/>
<evidence type="ECO:0000313" key="1">
    <source>
        <dbReference type="EMBL" id="SMB95929.1"/>
    </source>
</evidence>
<evidence type="ECO:0000313" key="2">
    <source>
        <dbReference type="Proteomes" id="UP000192569"/>
    </source>
</evidence>
<accession>A0A1W1VRE5</accession>
<sequence length="143" mass="16782">MTQDGFFSEFIDPKPTGLLFDRVLPDLRLGQYDYIIRDLGYWEKDRDREALRATLPILVASAARWRIRDFEMVESIDSYRIALIDPPEEMLGWLKGAIPATYKLPHAPDPFKMPDEPLIALLEPVLPRAKDFPKRSLWPWRRK</sequence>
<dbReference type="Proteomes" id="UP000192569">
    <property type="component" value="Chromosome I"/>
</dbReference>
<name>A0A1W1VRE5_9FIRM</name>
<gene>
    <name evidence="1" type="ORF">SAMN00808754_1357</name>
</gene>
<dbReference type="EMBL" id="LT838272">
    <property type="protein sequence ID" value="SMB95929.1"/>
    <property type="molecule type" value="Genomic_DNA"/>
</dbReference>
<organism evidence="1 2">
    <name type="scientific">Thermanaeromonas toyohensis ToBE</name>
    <dbReference type="NCBI Taxonomy" id="698762"/>
    <lineage>
        <taxon>Bacteria</taxon>
        <taxon>Bacillati</taxon>
        <taxon>Bacillota</taxon>
        <taxon>Clostridia</taxon>
        <taxon>Neomoorellales</taxon>
        <taxon>Neomoorellaceae</taxon>
        <taxon>Thermanaeromonas</taxon>
    </lineage>
</organism>
<proteinExistence type="predicted"/>
<protein>
    <submittedName>
        <fullName evidence="1">Uncharacterized protein</fullName>
    </submittedName>
</protein>
<keyword evidence="2" id="KW-1185">Reference proteome</keyword>
<reference evidence="1 2" key="1">
    <citation type="submission" date="2017-04" db="EMBL/GenBank/DDBJ databases">
        <authorList>
            <person name="Afonso C.L."/>
            <person name="Miller P.J."/>
            <person name="Scott M.A."/>
            <person name="Spackman E."/>
            <person name="Goraichik I."/>
            <person name="Dimitrov K.M."/>
            <person name="Suarez D.L."/>
            <person name="Swayne D.E."/>
        </authorList>
    </citation>
    <scope>NUCLEOTIDE SEQUENCE [LARGE SCALE GENOMIC DNA]</scope>
    <source>
        <strain evidence="1 2">ToBE</strain>
    </source>
</reference>